<evidence type="ECO:0000313" key="1">
    <source>
        <dbReference type="EMBL" id="KAB5590612.1"/>
    </source>
</evidence>
<dbReference type="AlphaFoldDB" id="A0A5N5QFS8"/>
<protein>
    <submittedName>
        <fullName evidence="1">Uncharacterized protein</fullName>
    </submittedName>
</protein>
<evidence type="ECO:0000313" key="2">
    <source>
        <dbReference type="Proteomes" id="UP000383932"/>
    </source>
</evidence>
<proteinExistence type="predicted"/>
<organism evidence="1 2">
    <name type="scientific">Ceratobasidium theobromae</name>
    <dbReference type="NCBI Taxonomy" id="1582974"/>
    <lineage>
        <taxon>Eukaryota</taxon>
        <taxon>Fungi</taxon>
        <taxon>Dikarya</taxon>
        <taxon>Basidiomycota</taxon>
        <taxon>Agaricomycotina</taxon>
        <taxon>Agaricomycetes</taxon>
        <taxon>Cantharellales</taxon>
        <taxon>Ceratobasidiaceae</taxon>
        <taxon>Ceratobasidium</taxon>
    </lineage>
</organism>
<name>A0A5N5QFS8_9AGAM</name>
<sequence>MQELDDSTNNQRLLPISSPRHVDRCRRHPEYYFKDGSAVFRAGKCLFKLQASLLAADSGVKGYEFEKLMKNILNVLDTSISHPYQLGASDDHPIVLPGDVSTVQFAEFLCLILSKPGDENYMPFLAFAQDPRYHHPKAVAILVDTGSLAVRFGMNSLDRWIQSQLKQAFNHPSRRLDTSPWNLESLLPLISYMQMTRLETYRSDILIFVRYILCKAIVAAVDRSASRDDIVSSCGVFASHQSPIWTDALTRDDRTILYAAHIGLTKLSDRSDLDVSCLGGEFCKVQNFKLSFTLEGHSSGHATAVASTVIRE</sequence>
<keyword evidence="2" id="KW-1185">Reference proteome</keyword>
<reference evidence="1 2" key="1">
    <citation type="journal article" date="2019" name="Fungal Biol. Biotechnol.">
        <title>Draft genome sequence of fastidious pathogen Ceratobasidium theobromae, which causes vascular-streak dieback in Theobroma cacao.</title>
        <authorList>
            <person name="Ali S.S."/>
            <person name="Asman A."/>
            <person name="Shao J."/>
            <person name="Firmansyah A.P."/>
            <person name="Susilo A.W."/>
            <person name="Rosmana A."/>
            <person name="McMahon P."/>
            <person name="Junaid M."/>
            <person name="Guest D."/>
            <person name="Kheng T.Y."/>
            <person name="Meinhardt L.W."/>
            <person name="Bailey B.A."/>
        </authorList>
    </citation>
    <scope>NUCLEOTIDE SEQUENCE [LARGE SCALE GENOMIC DNA]</scope>
    <source>
        <strain evidence="1 2">CT2</strain>
    </source>
</reference>
<dbReference type="Proteomes" id="UP000383932">
    <property type="component" value="Unassembled WGS sequence"/>
</dbReference>
<comment type="caution">
    <text evidence="1">The sequence shown here is derived from an EMBL/GenBank/DDBJ whole genome shotgun (WGS) entry which is preliminary data.</text>
</comment>
<dbReference type="OrthoDB" id="3265637at2759"/>
<accession>A0A5N5QFS8</accession>
<gene>
    <name evidence="1" type="ORF">CTheo_5955</name>
</gene>
<dbReference type="EMBL" id="SSOP01000157">
    <property type="protein sequence ID" value="KAB5590612.1"/>
    <property type="molecule type" value="Genomic_DNA"/>
</dbReference>